<dbReference type="InterPro" id="IPR045175">
    <property type="entry name" value="M28_fam"/>
</dbReference>
<sequence length="309" mass="31887">MRTTLVTLLACLTLACTTAAPTTVPAAAPSPYAEALVAQTSGDGTYAQLGELDRLTRENGGNRATPGPGYAAAVDHVATVLRGAGWDVTTPEFGLDGRTYRNVVAQTRTGDPGRVVMAGAHLDSVEDGPGINDNASGVATLLEIATRMGGSPPVTGAVRLAFWGAEEIDFEGSQGYVDGLAERDAIALYLNLDMTASPNPGYFVQGDGPATADLVARFAALGVQADRIDFDGTSDYAPFVDAGIPSGSLLAGDALDKTPDQARRWGGTAGRVFDACYHTACDDLRNIDRTALDRFTDVTAGSLAALATG</sequence>
<gene>
    <name evidence="3" type="ORF">GCM10023175_57680</name>
</gene>
<dbReference type="PROSITE" id="PS51257">
    <property type="entry name" value="PROKAR_LIPOPROTEIN"/>
    <property type="match status" value="1"/>
</dbReference>
<dbReference type="SUPFAM" id="SSF53187">
    <property type="entry name" value="Zn-dependent exopeptidases"/>
    <property type="match status" value="1"/>
</dbReference>
<accession>A0ABP8S1X3</accession>
<proteinExistence type="predicted"/>
<evidence type="ECO:0000256" key="1">
    <source>
        <dbReference type="SAM" id="SignalP"/>
    </source>
</evidence>
<evidence type="ECO:0000313" key="4">
    <source>
        <dbReference type="Proteomes" id="UP001501598"/>
    </source>
</evidence>
<feature type="domain" description="Peptidase M28" evidence="2">
    <location>
        <begin position="102"/>
        <end position="300"/>
    </location>
</feature>
<organism evidence="3 4">
    <name type="scientific">Pseudonocardia xishanensis</name>
    <dbReference type="NCBI Taxonomy" id="630995"/>
    <lineage>
        <taxon>Bacteria</taxon>
        <taxon>Bacillati</taxon>
        <taxon>Actinomycetota</taxon>
        <taxon>Actinomycetes</taxon>
        <taxon>Pseudonocardiales</taxon>
        <taxon>Pseudonocardiaceae</taxon>
        <taxon>Pseudonocardia</taxon>
    </lineage>
</organism>
<dbReference type="RefSeq" id="WP_345425474.1">
    <property type="nucleotide sequence ID" value="NZ_BAABGT010000095.1"/>
</dbReference>
<evidence type="ECO:0000259" key="2">
    <source>
        <dbReference type="Pfam" id="PF04389"/>
    </source>
</evidence>
<dbReference type="EMBL" id="BAABGT010000095">
    <property type="protein sequence ID" value="GAA4556120.1"/>
    <property type="molecule type" value="Genomic_DNA"/>
</dbReference>
<keyword evidence="1" id="KW-0732">Signal</keyword>
<dbReference type="Proteomes" id="UP001501598">
    <property type="component" value="Unassembled WGS sequence"/>
</dbReference>
<comment type="caution">
    <text evidence="3">The sequence shown here is derived from an EMBL/GenBank/DDBJ whole genome shotgun (WGS) entry which is preliminary data.</text>
</comment>
<dbReference type="InterPro" id="IPR007484">
    <property type="entry name" value="Peptidase_M28"/>
</dbReference>
<dbReference type="PANTHER" id="PTHR12147">
    <property type="entry name" value="METALLOPEPTIDASE M28 FAMILY MEMBER"/>
    <property type="match status" value="1"/>
</dbReference>
<protein>
    <submittedName>
        <fullName evidence="3">M28 family metallopeptidase</fullName>
    </submittedName>
</protein>
<evidence type="ECO:0000313" key="3">
    <source>
        <dbReference type="EMBL" id="GAA4556120.1"/>
    </source>
</evidence>
<dbReference type="Pfam" id="PF04389">
    <property type="entry name" value="Peptidase_M28"/>
    <property type="match status" value="1"/>
</dbReference>
<reference evidence="4" key="1">
    <citation type="journal article" date="2019" name="Int. J. Syst. Evol. Microbiol.">
        <title>The Global Catalogue of Microorganisms (GCM) 10K type strain sequencing project: providing services to taxonomists for standard genome sequencing and annotation.</title>
        <authorList>
            <consortium name="The Broad Institute Genomics Platform"/>
            <consortium name="The Broad Institute Genome Sequencing Center for Infectious Disease"/>
            <person name="Wu L."/>
            <person name="Ma J."/>
        </authorList>
    </citation>
    <scope>NUCLEOTIDE SEQUENCE [LARGE SCALE GENOMIC DNA]</scope>
    <source>
        <strain evidence="4">JCM 17906</strain>
    </source>
</reference>
<feature type="chain" id="PRO_5047319735" evidence="1">
    <location>
        <begin position="27"/>
        <end position="309"/>
    </location>
</feature>
<dbReference type="Gene3D" id="3.40.630.10">
    <property type="entry name" value="Zn peptidases"/>
    <property type="match status" value="1"/>
</dbReference>
<name>A0ABP8S1X3_9PSEU</name>
<keyword evidence="4" id="KW-1185">Reference proteome</keyword>
<feature type="signal peptide" evidence="1">
    <location>
        <begin position="1"/>
        <end position="26"/>
    </location>
</feature>
<dbReference type="PANTHER" id="PTHR12147:SF26">
    <property type="entry name" value="PEPTIDASE M28 DOMAIN-CONTAINING PROTEIN"/>
    <property type="match status" value="1"/>
</dbReference>